<dbReference type="AlphaFoldDB" id="A0A366EHE5"/>
<accession>A0A366EHE5</accession>
<comment type="caution">
    <text evidence="1">The sequence shown here is derived from an EMBL/GenBank/DDBJ whole genome shotgun (WGS) entry which is preliminary data.</text>
</comment>
<dbReference type="PROSITE" id="PS51257">
    <property type="entry name" value="PROKAR_LIPOPROTEIN"/>
    <property type="match status" value="1"/>
</dbReference>
<dbReference type="OrthoDB" id="2436339at2"/>
<reference evidence="1 2" key="1">
    <citation type="submission" date="2018-06" db="EMBL/GenBank/DDBJ databases">
        <title>Freshwater and sediment microbial communities from various areas in North America, analyzing microbe dynamics in response to fracking.</title>
        <authorList>
            <person name="Lamendella R."/>
        </authorList>
    </citation>
    <scope>NUCLEOTIDE SEQUENCE [LARGE SCALE GENOMIC DNA]</scope>
    <source>
        <strain evidence="1 2">97B</strain>
    </source>
</reference>
<evidence type="ECO:0000313" key="2">
    <source>
        <dbReference type="Proteomes" id="UP000252118"/>
    </source>
</evidence>
<dbReference type="RefSeq" id="WP_113971163.1">
    <property type="nucleotide sequence ID" value="NZ_QNRJ01000024.1"/>
</dbReference>
<dbReference type="Proteomes" id="UP000252118">
    <property type="component" value="Unassembled WGS sequence"/>
</dbReference>
<organism evidence="1 2">
    <name type="scientific">Rossellomorea aquimaris</name>
    <dbReference type="NCBI Taxonomy" id="189382"/>
    <lineage>
        <taxon>Bacteria</taxon>
        <taxon>Bacillati</taxon>
        <taxon>Bacillota</taxon>
        <taxon>Bacilli</taxon>
        <taxon>Bacillales</taxon>
        <taxon>Bacillaceae</taxon>
        <taxon>Rossellomorea</taxon>
    </lineage>
</organism>
<protein>
    <submittedName>
        <fullName evidence="1">Uncharacterized protein</fullName>
    </submittedName>
</protein>
<evidence type="ECO:0000313" key="1">
    <source>
        <dbReference type="EMBL" id="RBP00855.1"/>
    </source>
</evidence>
<sequence length="202" mass="23633">MKSIKTVTLCALILILLIGCKSNEENQVEVKMKSDEELKKITNTYTYEDYKRVFDEVISEAEELGKEDKLNKWVIRILAQEQLSYETDLTDEQVIQLAEKAMKEDKVWKTIAQEEYGISVTKEEVDNYIKEGPDTSELPRHLAYADALGLSLEELNHDFDHDIYEKNVIWLKLKPKLEDKYGITDNNKQVEKYEKEVKNQVH</sequence>
<name>A0A366EHE5_9BACI</name>
<gene>
    <name evidence="1" type="ORF">DET59_12457</name>
</gene>
<proteinExistence type="predicted"/>
<dbReference type="EMBL" id="QNRJ01000024">
    <property type="protein sequence ID" value="RBP00855.1"/>
    <property type="molecule type" value="Genomic_DNA"/>
</dbReference>